<accession>A0ABX5YM22</accession>
<dbReference type="PANTHER" id="PTHR12670:SF1">
    <property type="entry name" value="NEUTRAL CERAMIDASE"/>
    <property type="match status" value="1"/>
</dbReference>
<keyword evidence="1" id="KW-0746">Sphingolipid metabolism</keyword>
<dbReference type="InterPro" id="IPR031329">
    <property type="entry name" value="NEUT/ALK_ceramidase_N"/>
</dbReference>
<dbReference type="PANTHER" id="PTHR12670">
    <property type="entry name" value="CERAMIDASE"/>
    <property type="match status" value="1"/>
</dbReference>
<comment type="catalytic activity">
    <reaction evidence="1">
        <text>an N-acylsphing-4-enine + H2O = sphing-4-enine + a fatty acid</text>
        <dbReference type="Rhea" id="RHEA:20856"/>
        <dbReference type="ChEBI" id="CHEBI:15377"/>
        <dbReference type="ChEBI" id="CHEBI:28868"/>
        <dbReference type="ChEBI" id="CHEBI:52639"/>
        <dbReference type="ChEBI" id="CHEBI:57756"/>
        <dbReference type="EC" id="3.5.1.23"/>
    </reaction>
</comment>
<organism evidence="3 4">
    <name type="scientific">Gimesia maris</name>
    <dbReference type="NCBI Taxonomy" id="122"/>
    <lineage>
        <taxon>Bacteria</taxon>
        <taxon>Pseudomonadati</taxon>
        <taxon>Planctomycetota</taxon>
        <taxon>Planctomycetia</taxon>
        <taxon>Planctomycetales</taxon>
        <taxon>Planctomycetaceae</taxon>
        <taxon>Gimesia</taxon>
    </lineage>
</organism>
<dbReference type="Proteomes" id="UP000322887">
    <property type="component" value="Chromosome"/>
</dbReference>
<dbReference type="InterPro" id="IPR006823">
    <property type="entry name" value="Ceramidase_alk"/>
</dbReference>
<evidence type="ECO:0000313" key="3">
    <source>
        <dbReference type="EMBL" id="QEG16699.1"/>
    </source>
</evidence>
<dbReference type="GO" id="GO:0017040">
    <property type="term" value="F:N-acylsphingosine amidohydrolase activity"/>
    <property type="evidence" value="ECO:0007669"/>
    <property type="project" value="UniProtKB-EC"/>
</dbReference>
<dbReference type="EMBL" id="CP042910">
    <property type="protein sequence ID" value="QEG16699.1"/>
    <property type="molecule type" value="Genomic_DNA"/>
</dbReference>
<gene>
    <name evidence="3" type="ORF">GmarT_25650</name>
</gene>
<sequence>MTERFPPWLPWLLCLPFVFAAGLFRANDASAAEFPFSFGFARTEITPETPLRLSGYGNRDVVYEGVDEPLFVRAIAIKTPEQKICSLVSLDSIGFAGSLTDRIAQHVKQKYGLSRDQLVLCSTHSHTAPQPVEGLSNIFATPMTEAQRVASQKYWNSVEQRIVQTIGRAIEDLQPGTLSFVTGKVGFAQNRRVLKNGKWTGFGVNPDGPVDHSLPVLKVTEANGKLRGVIFNYACHCTTFGSDYNRLNGDWAGYAAKYIEEQQGDIIAICTIGCGADQNPVRGNKEVARDLAIGHGRAIAVEVARLLKQPAVPITAPLGTAFGKADLPFDPPAKEGPKTTLDHRRPQVRQHAYNMLKHFEEFGKLPTSYPAPVQVWKFGNQLTMIFLGGEVVVDYALRLKKELNSDAVWVTAYANDIFGYVASERMRDEGGYEVDFSMIYYNLPGRWARGTEDILINRIHELVKQAD</sequence>
<reference evidence="3 4" key="1">
    <citation type="submission" date="2019-08" db="EMBL/GenBank/DDBJ databases">
        <title>Deep-cultivation of Planctomycetes and their phenomic and genomic characterization uncovers novel biology.</title>
        <authorList>
            <person name="Wiegand S."/>
            <person name="Jogler M."/>
            <person name="Boedeker C."/>
            <person name="Pinto D."/>
            <person name="Vollmers J."/>
            <person name="Rivas-Marin E."/>
            <person name="Kohn T."/>
            <person name="Peeters S.H."/>
            <person name="Heuer A."/>
            <person name="Rast P."/>
            <person name="Oberbeckmann S."/>
            <person name="Bunk B."/>
            <person name="Jeske O."/>
            <person name="Meyerdierks A."/>
            <person name="Storesund J.E."/>
            <person name="Kallscheuer N."/>
            <person name="Luecker S."/>
            <person name="Lage O.M."/>
            <person name="Pohl T."/>
            <person name="Merkel B.J."/>
            <person name="Hornburger P."/>
            <person name="Mueller R.-W."/>
            <person name="Bruemmer F."/>
            <person name="Labrenz M."/>
            <person name="Spormann A.M."/>
            <person name="Op den Camp H."/>
            <person name="Overmann J."/>
            <person name="Amann R."/>
            <person name="Jetten M.S.M."/>
            <person name="Mascher T."/>
            <person name="Medema M.H."/>
            <person name="Devos D.P."/>
            <person name="Kaster A.-K."/>
            <person name="Ovreas L."/>
            <person name="Rohde M."/>
            <person name="Galperin M.Y."/>
            <person name="Jogler C."/>
        </authorList>
    </citation>
    <scope>NUCLEOTIDE SEQUENCE [LARGE SCALE GENOMIC DNA]</scope>
    <source>
        <strain evidence="3 4">DSM 8797</strain>
    </source>
</reference>
<proteinExistence type="inferred from homology"/>
<evidence type="ECO:0000256" key="1">
    <source>
        <dbReference type="RuleBase" id="RU366019"/>
    </source>
</evidence>
<keyword evidence="4" id="KW-1185">Reference proteome</keyword>
<evidence type="ECO:0000313" key="4">
    <source>
        <dbReference type="Proteomes" id="UP000322887"/>
    </source>
</evidence>
<dbReference type="EC" id="3.5.1.23" evidence="1"/>
<evidence type="ECO:0000259" key="2">
    <source>
        <dbReference type="Pfam" id="PF04734"/>
    </source>
</evidence>
<feature type="domain" description="Neutral/alkaline non-lysosomal ceramidase N-terminal" evidence="2">
    <location>
        <begin position="37"/>
        <end position="263"/>
    </location>
</feature>
<keyword evidence="1 3" id="KW-0378">Hydrolase</keyword>
<protein>
    <recommendedName>
        <fullName evidence="1">Neutral ceramidase</fullName>
        <ecNumber evidence="1">3.5.1.23</ecNumber>
    </recommendedName>
</protein>
<dbReference type="RefSeq" id="WP_002646209.1">
    <property type="nucleotide sequence ID" value="NZ_CP042910.1"/>
</dbReference>
<dbReference type="GeneID" id="98647128"/>
<comment type="similarity">
    <text evidence="1">Belongs to the neutral ceramidase family.</text>
</comment>
<dbReference type="Pfam" id="PF04734">
    <property type="entry name" value="Ceramidase_alk"/>
    <property type="match status" value="1"/>
</dbReference>
<name>A0ABX5YM22_9PLAN</name>
<keyword evidence="1" id="KW-0443">Lipid metabolism</keyword>